<dbReference type="EMBL" id="CP049838">
    <property type="protein sequence ID" value="QJS99249.1"/>
    <property type="molecule type" value="Genomic_DNA"/>
</dbReference>
<evidence type="ECO:0000256" key="1">
    <source>
        <dbReference type="SAM" id="MobiDB-lite"/>
    </source>
</evidence>
<feature type="compositionally biased region" description="Pro residues" evidence="1">
    <location>
        <begin position="88"/>
        <end position="103"/>
    </location>
</feature>
<evidence type="ECO:0008006" key="4">
    <source>
        <dbReference type="Google" id="ProtNLM"/>
    </source>
</evidence>
<gene>
    <name evidence="2" type="ORF">G9272_02075</name>
</gene>
<feature type="region of interest" description="Disordered" evidence="1">
    <location>
        <begin position="51"/>
        <end position="110"/>
    </location>
</feature>
<sequence>MSGWITVGLGTAAALCPLPGAGGPAVVVHTTPTTTHVVMCSADGWVEIGAPSRQRPAAPSSPPPASRPPRTPVPSTRAEQAAQAPRPVGAPPAPSPSGAPLPRPVEHRVPASEPLPEADAVVADPPAPAPALAPAPAPRAAPFRWVPRFHYGGGSARPAPAGLSTTMTTVVITTPAVLAAAALRPGSRRRNRG</sequence>
<feature type="compositionally biased region" description="Low complexity" evidence="1">
    <location>
        <begin position="73"/>
        <end position="87"/>
    </location>
</feature>
<evidence type="ECO:0000313" key="3">
    <source>
        <dbReference type="Proteomes" id="UP000502665"/>
    </source>
</evidence>
<dbReference type="AlphaFoldDB" id="A0A6M4WFA1"/>
<evidence type="ECO:0000313" key="2">
    <source>
        <dbReference type="EMBL" id="QJS99249.1"/>
    </source>
</evidence>
<organism evidence="2 3">
    <name type="scientific">Streptomyces asoensis</name>
    <dbReference type="NCBI Taxonomy" id="249586"/>
    <lineage>
        <taxon>Bacteria</taxon>
        <taxon>Bacillati</taxon>
        <taxon>Actinomycetota</taxon>
        <taxon>Actinomycetes</taxon>
        <taxon>Kitasatosporales</taxon>
        <taxon>Streptomycetaceae</taxon>
        <taxon>Streptomyces</taxon>
    </lineage>
</organism>
<proteinExistence type="predicted"/>
<protein>
    <recommendedName>
        <fullName evidence="4">Proline-rich protein</fullName>
    </recommendedName>
</protein>
<accession>A0A6M4WFA1</accession>
<reference evidence="2" key="1">
    <citation type="submission" date="2020-03" db="EMBL/GenBank/DDBJ databases">
        <title>Molecular networking-based the target discovery of potent antiproliferative macrolactams: 5/6/7/16 polycyclic ansamycins and glycosylated trienomycin from Streptomyces cacaoi subsp. asoensis.</title>
        <authorList>
            <person name="Liu L.-L."/>
        </authorList>
    </citation>
    <scope>NUCLEOTIDE SEQUENCE [LARGE SCALE GENOMIC DNA]</scope>
    <source>
        <strain evidence="2">H2S5</strain>
    </source>
</reference>
<keyword evidence="3" id="KW-1185">Reference proteome</keyword>
<dbReference type="Proteomes" id="UP000502665">
    <property type="component" value="Chromosome"/>
</dbReference>
<feature type="compositionally biased region" description="Pro residues" evidence="1">
    <location>
        <begin position="59"/>
        <end position="72"/>
    </location>
</feature>
<dbReference type="RefSeq" id="WP_171394901.1">
    <property type="nucleotide sequence ID" value="NZ_CP049838.1"/>
</dbReference>
<name>A0A6M4WFA1_9ACTN</name>